<dbReference type="PRINTS" id="PR00008">
    <property type="entry name" value="DAGPEDOMAIN"/>
</dbReference>
<dbReference type="InterPro" id="IPR017441">
    <property type="entry name" value="Protein_kinase_ATP_BS"/>
</dbReference>
<evidence type="ECO:0000256" key="41">
    <source>
        <dbReference type="PIRSR" id="PIRSR601508-1"/>
    </source>
</evidence>
<dbReference type="GO" id="GO:0008270">
    <property type="term" value="F:zinc ion binding"/>
    <property type="evidence" value="ECO:0007669"/>
    <property type="project" value="UniProtKB-KW"/>
</dbReference>
<dbReference type="FunFam" id="3.40.190.10:FF:000026">
    <property type="entry name" value="Glutamate ionotropic receptor NMDA type subunit 2A"/>
    <property type="match status" value="1"/>
</dbReference>
<evidence type="ECO:0000256" key="44">
    <source>
        <dbReference type="PROSITE-ProRule" id="PRU10141"/>
    </source>
</evidence>
<evidence type="ECO:0000256" key="29">
    <source>
        <dbReference type="ARBA" id="ARBA00023286"/>
    </source>
</evidence>
<dbReference type="FunFam" id="1.10.510.10:FF:000023">
    <property type="entry name" value="Protein kinase C"/>
    <property type="match status" value="1"/>
</dbReference>
<dbReference type="PROSITE" id="PS50011">
    <property type="entry name" value="PROTEIN_KINASE_DOM"/>
    <property type="match status" value="1"/>
</dbReference>
<dbReference type="Gene3D" id="3.30.200.20">
    <property type="entry name" value="Phosphorylase Kinase, domain 1"/>
    <property type="match status" value="2"/>
</dbReference>
<evidence type="ECO:0000256" key="8">
    <source>
        <dbReference type="ARBA" id="ARBA00022553"/>
    </source>
</evidence>
<evidence type="ECO:0000256" key="5">
    <source>
        <dbReference type="ARBA" id="ARBA00022448"/>
    </source>
</evidence>
<evidence type="ECO:0000256" key="31">
    <source>
        <dbReference type="ARBA" id="ARBA00034104"/>
    </source>
</evidence>
<dbReference type="GO" id="GO:0004697">
    <property type="term" value="F:diacylglycerol-dependent serine/threonine kinase activity"/>
    <property type="evidence" value="ECO:0007669"/>
    <property type="project" value="UniProtKB-EC"/>
</dbReference>
<keyword evidence="26" id="KW-0675">Receptor</keyword>
<evidence type="ECO:0000256" key="11">
    <source>
        <dbReference type="ARBA" id="ARBA00022723"/>
    </source>
</evidence>
<feature type="binding site" evidence="41">
    <location>
        <position position="678"/>
    </location>
    <ligand>
        <name>L-glutamate</name>
        <dbReference type="ChEBI" id="CHEBI:29985"/>
    </ligand>
</feature>
<evidence type="ECO:0000259" key="50">
    <source>
        <dbReference type="PROSITE" id="PS51285"/>
    </source>
</evidence>
<feature type="transmembrane region" description="Helical" evidence="46">
    <location>
        <begin position="589"/>
        <end position="606"/>
    </location>
</feature>
<dbReference type="PROSITE" id="PS00107">
    <property type="entry name" value="PROTEIN_KINASE_ATP"/>
    <property type="match status" value="1"/>
</dbReference>
<evidence type="ECO:0000256" key="18">
    <source>
        <dbReference type="ARBA" id="ARBA00022837"/>
    </source>
</evidence>
<dbReference type="PROSITE" id="PS50004">
    <property type="entry name" value="C2"/>
    <property type="match status" value="1"/>
</dbReference>
<feature type="transmembrane region" description="Helical" evidence="46">
    <location>
        <begin position="545"/>
        <end position="568"/>
    </location>
</feature>
<evidence type="ECO:0000256" key="36">
    <source>
        <dbReference type="ARBA" id="ARBA00047470"/>
    </source>
</evidence>
<dbReference type="EMBL" id="VEVO01000002">
    <property type="protein sequence ID" value="KAF0045484.1"/>
    <property type="molecule type" value="Genomic_DNA"/>
</dbReference>
<keyword evidence="16" id="KW-0418">Kinase</keyword>
<feature type="domain" description="AGC-kinase C-terminal" evidence="50">
    <location>
        <begin position="2208"/>
        <end position="2278"/>
    </location>
</feature>
<evidence type="ECO:0000256" key="26">
    <source>
        <dbReference type="ARBA" id="ARBA00023170"/>
    </source>
</evidence>
<feature type="binding site" evidence="44">
    <location>
        <position position="1978"/>
    </location>
    <ligand>
        <name>ATP</name>
        <dbReference type="ChEBI" id="CHEBI:30616"/>
    </ligand>
</feature>
<dbReference type="PROSITE" id="PS00108">
    <property type="entry name" value="PROTEIN_KINASE_ST"/>
    <property type="match status" value="1"/>
</dbReference>
<dbReference type="GO" id="GO:0045211">
    <property type="term" value="C:postsynaptic membrane"/>
    <property type="evidence" value="ECO:0007669"/>
    <property type="project" value="UniProtKB-SubCell"/>
</dbReference>
<evidence type="ECO:0000256" key="21">
    <source>
        <dbReference type="ARBA" id="ARBA00022989"/>
    </source>
</evidence>
<evidence type="ECO:0000256" key="7">
    <source>
        <dbReference type="ARBA" id="ARBA00022527"/>
    </source>
</evidence>
<dbReference type="Gene3D" id="3.30.60.20">
    <property type="match status" value="1"/>
</dbReference>
<evidence type="ECO:0000256" key="23">
    <source>
        <dbReference type="ARBA" id="ARBA00023065"/>
    </source>
</evidence>
<dbReference type="InterPro" id="IPR017892">
    <property type="entry name" value="Pkinase_C"/>
</dbReference>
<feature type="compositionally biased region" description="Basic and acidic residues" evidence="45">
    <location>
        <begin position="1421"/>
        <end position="1455"/>
    </location>
</feature>
<dbReference type="PROSITE" id="PS51285">
    <property type="entry name" value="AGC_KINASE_CTER"/>
    <property type="match status" value="1"/>
</dbReference>
<dbReference type="PRINTS" id="PR00360">
    <property type="entry name" value="C2DOMAIN"/>
</dbReference>
<keyword evidence="12" id="KW-0732">Signal</keyword>
<evidence type="ECO:0000256" key="42">
    <source>
        <dbReference type="PIRSR" id="PIRSR601508-2"/>
    </source>
</evidence>
<evidence type="ECO:0000256" key="39">
    <source>
        <dbReference type="ARBA" id="ARBA00075000"/>
    </source>
</evidence>
<feature type="region of interest" description="Disordered" evidence="45">
    <location>
        <begin position="1023"/>
        <end position="1580"/>
    </location>
</feature>
<evidence type="ECO:0000256" key="9">
    <source>
        <dbReference type="ARBA" id="ARBA00022679"/>
    </source>
</evidence>
<evidence type="ECO:0000256" key="37">
    <source>
        <dbReference type="ARBA" id="ARBA00060923"/>
    </source>
</evidence>
<dbReference type="CDD" id="cd04026">
    <property type="entry name" value="C2_PKC_alpha_gamma"/>
    <property type="match status" value="1"/>
</dbReference>
<dbReference type="Pfam" id="PF00433">
    <property type="entry name" value="Pkinase_C"/>
    <property type="match status" value="1"/>
</dbReference>
<evidence type="ECO:0000256" key="38">
    <source>
        <dbReference type="ARBA" id="ARBA00071516"/>
    </source>
</evidence>
<feature type="compositionally biased region" description="Acidic residues" evidence="45">
    <location>
        <begin position="1555"/>
        <end position="1568"/>
    </location>
</feature>
<dbReference type="InterPro" id="IPR000008">
    <property type="entry name" value="C2_dom"/>
</dbReference>
<evidence type="ECO:0000256" key="20">
    <source>
        <dbReference type="ARBA" id="ARBA00022842"/>
    </source>
</evidence>
<keyword evidence="6" id="KW-1003">Cell membrane</keyword>
<keyword evidence="8" id="KW-0597">Phosphoprotein</keyword>
<evidence type="ECO:0000256" key="6">
    <source>
        <dbReference type="ARBA" id="ARBA00022475"/>
    </source>
</evidence>
<dbReference type="FunFam" id="3.40.190.10:FF:000007">
    <property type="entry name" value="Putative glutamate receptor ionotropic NMDA 2B"/>
    <property type="match status" value="1"/>
</dbReference>
<dbReference type="PRINTS" id="PR00177">
    <property type="entry name" value="NMDARECEPTOR"/>
</dbReference>
<keyword evidence="30" id="KW-0407">Ion channel</keyword>
<dbReference type="SUPFAM" id="SSF53850">
    <property type="entry name" value="Periplasmic binding protein-like II"/>
    <property type="match status" value="1"/>
</dbReference>
<comment type="subcellular location">
    <subcellularLocation>
        <location evidence="2">Membrane</location>
        <topology evidence="2">Peripheral membrane protein</topology>
    </subcellularLocation>
    <subcellularLocation>
        <location evidence="31">Postsynaptic cell membrane</location>
        <topology evidence="31">Multi-pass membrane protein</topology>
    </subcellularLocation>
</comment>
<evidence type="ECO:0000259" key="48">
    <source>
        <dbReference type="PROSITE" id="PS50011"/>
    </source>
</evidence>
<evidence type="ECO:0000259" key="49">
    <source>
        <dbReference type="PROSITE" id="PS50081"/>
    </source>
</evidence>
<dbReference type="SMART" id="SM00918">
    <property type="entry name" value="Lig_chan-Glu_bd"/>
    <property type="match status" value="1"/>
</dbReference>
<evidence type="ECO:0000256" key="28">
    <source>
        <dbReference type="ARBA" id="ARBA00023257"/>
    </source>
</evidence>
<dbReference type="Pfam" id="PF00069">
    <property type="entry name" value="Pkinase"/>
    <property type="match status" value="1"/>
</dbReference>
<dbReference type="FunFam" id="3.30.60.20:FF:000052">
    <property type="entry name" value="Protein kinase C"/>
    <property type="match status" value="1"/>
</dbReference>
<feature type="compositionally biased region" description="Basic and acidic residues" evidence="45">
    <location>
        <begin position="1306"/>
        <end position="1321"/>
    </location>
</feature>
<feature type="compositionally biased region" description="Basic and acidic residues" evidence="45">
    <location>
        <begin position="1142"/>
        <end position="1152"/>
    </location>
</feature>
<keyword evidence="25 43" id="KW-1015">Disulfide bond</keyword>
<dbReference type="Proteomes" id="UP000438429">
    <property type="component" value="Unassembled WGS sequence"/>
</dbReference>
<comment type="catalytic activity">
    <reaction evidence="32">
        <text>K(+)(in) = K(+)(out)</text>
        <dbReference type="Rhea" id="RHEA:29463"/>
        <dbReference type="ChEBI" id="CHEBI:29103"/>
    </reaction>
</comment>
<feature type="domain" description="Protein kinase" evidence="48">
    <location>
        <begin position="1949"/>
        <end position="2207"/>
    </location>
</feature>
<feature type="compositionally biased region" description="Basic residues" evidence="45">
    <location>
        <begin position="1322"/>
        <end position="1346"/>
    </location>
</feature>
<dbReference type="SMART" id="SM00220">
    <property type="entry name" value="S_TKc"/>
    <property type="match status" value="1"/>
</dbReference>
<comment type="similarity">
    <text evidence="3">Belongs to the protein kinase superfamily. AGC Ser/Thr protein kinase family. PKC subfamily.</text>
</comment>
<keyword evidence="5" id="KW-0813">Transport</keyword>
<reference evidence="51 52" key="1">
    <citation type="submission" date="2019-06" db="EMBL/GenBank/DDBJ databases">
        <title>Draft genomes of female and male turbot (Scophthalmus maximus).</title>
        <authorList>
            <person name="Xu H."/>
            <person name="Xu X.-W."/>
            <person name="Shao C."/>
            <person name="Chen S."/>
        </authorList>
    </citation>
    <scope>NUCLEOTIDE SEQUENCE [LARGE SCALE GENOMIC DNA]</scope>
    <source>
        <strain evidence="51">Ysfricsl-2016a</strain>
        <tissue evidence="51">Blood</tissue>
    </source>
</reference>
<evidence type="ECO:0000256" key="12">
    <source>
        <dbReference type="ARBA" id="ARBA00022729"/>
    </source>
</evidence>
<dbReference type="InterPro" id="IPR046349">
    <property type="entry name" value="C1-like_sf"/>
</dbReference>
<keyword evidence="15" id="KW-0863">Zinc-finger</keyword>
<evidence type="ECO:0000256" key="1">
    <source>
        <dbReference type="ARBA" id="ARBA00001913"/>
    </source>
</evidence>
<dbReference type="InterPro" id="IPR019594">
    <property type="entry name" value="Glu/Gly-bd"/>
</dbReference>
<keyword evidence="10 46" id="KW-0812">Transmembrane</keyword>
<keyword evidence="22" id="KW-0770">Synapse</keyword>
<feature type="compositionally biased region" description="Pro residues" evidence="45">
    <location>
        <begin position="1096"/>
        <end position="1111"/>
    </location>
</feature>
<evidence type="ECO:0000256" key="13">
    <source>
        <dbReference type="ARBA" id="ARBA00022737"/>
    </source>
</evidence>
<keyword evidence="14 44" id="KW-0547">Nucleotide-binding</keyword>
<dbReference type="InterPro" id="IPR008271">
    <property type="entry name" value="Ser/Thr_kinase_AS"/>
</dbReference>
<feature type="compositionally biased region" description="Basic and acidic residues" evidence="45">
    <location>
        <begin position="1382"/>
        <end position="1406"/>
    </location>
</feature>
<feature type="compositionally biased region" description="Basic residues" evidence="45">
    <location>
        <begin position="1456"/>
        <end position="1473"/>
    </location>
</feature>
<dbReference type="Pfam" id="PF10613">
    <property type="entry name" value="Lig_chan-Glu_bd"/>
    <property type="match status" value="1"/>
</dbReference>
<evidence type="ECO:0000313" key="51">
    <source>
        <dbReference type="EMBL" id="KAF0045484.1"/>
    </source>
</evidence>
<feature type="region of interest" description="Disordered" evidence="45">
    <location>
        <begin position="1889"/>
        <end position="1911"/>
    </location>
</feature>
<feature type="disulfide bond" evidence="43">
    <location>
        <begin position="734"/>
        <end position="789"/>
    </location>
</feature>
<evidence type="ECO:0000256" key="24">
    <source>
        <dbReference type="ARBA" id="ARBA00023136"/>
    </source>
</evidence>
<dbReference type="GO" id="GO:0004972">
    <property type="term" value="F:NMDA glutamate receptor activity"/>
    <property type="evidence" value="ECO:0007669"/>
    <property type="project" value="UniProtKB-ARBA"/>
</dbReference>
<feature type="compositionally biased region" description="Acidic residues" evidence="45">
    <location>
        <begin position="1229"/>
        <end position="1241"/>
    </location>
</feature>
<keyword evidence="19 44" id="KW-0067">ATP-binding</keyword>
<evidence type="ECO:0000256" key="46">
    <source>
        <dbReference type="SAM" id="Phobius"/>
    </source>
</evidence>
<comment type="catalytic activity">
    <reaction evidence="34">
        <text>Ca(2+)(in) = Ca(2+)(out)</text>
        <dbReference type="Rhea" id="RHEA:29671"/>
        <dbReference type="ChEBI" id="CHEBI:29108"/>
    </reaction>
</comment>
<evidence type="ECO:0000256" key="30">
    <source>
        <dbReference type="ARBA" id="ARBA00023303"/>
    </source>
</evidence>
<evidence type="ECO:0000256" key="25">
    <source>
        <dbReference type="ARBA" id="ARBA00023157"/>
    </source>
</evidence>
<evidence type="ECO:0000256" key="43">
    <source>
        <dbReference type="PIRSR" id="PIRSR601508-3"/>
    </source>
</evidence>
<dbReference type="FunFam" id="3.40.50.2300:FF:000020">
    <property type="entry name" value="Glutamate receptor ionotropic, NMDA 2B, putative"/>
    <property type="match status" value="1"/>
</dbReference>
<dbReference type="SMART" id="SM00133">
    <property type="entry name" value="S_TK_X"/>
    <property type="match status" value="1"/>
</dbReference>
<comment type="catalytic activity">
    <reaction evidence="35">
        <text>L-threonyl-[protein] + ATP = O-phospho-L-threonyl-[protein] + ADP + H(+)</text>
        <dbReference type="Rhea" id="RHEA:46608"/>
        <dbReference type="Rhea" id="RHEA-COMP:11060"/>
        <dbReference type="Rhea" id="RHEA-COMP:11605"/>
        <dbReference type="ChEBI" id="CHEBI:15378"/>
        <dbReference type="ChEBI" id="CHEBI:30013"/>
        <dbReference type="ChEBI" id="CHEBI:30616"/>
        <dbReference type="ChEBI" id="CHEBI:61977"/>
        <dbReference type="ChEBI" id="CHEBI:456216"/>
        <dbReference type="EC" id="2.7.11.13"/>
    </reaction>
</comment>
<feature type="domain" description="Phorbol-ester/DAG-type" evidence="49">
    <location>
        <begin position="1701"/>
        <end position="1751"/>
    </location>
</feature>
<keyword evidence="20" id="KW-0460">Magnesium</keyword>
<dbReference type="CDD" id="cd13718">
    <property type="entry name" value="PBP2_iGluR_NMDA_Nr2"/>
    <property type="match status" value="1"/>
</dbReference>
<dbReference type="FunFam" id="2.60.40.150:FF:000012">
    <property type="entry name" value="Kinase C alpha type"/>
    <property type="match status" value="1"/>
</dbReference>
<dbReference type="Gene3D" id="3.40.190.10">
    <property type="entry name" value="Periplasmic binding protein-like II"/>
    <property type="match status" value="2"/>
</dbReference>
<evidence type="ECO:0000256" key="2">
    <source>
        <dbReference type="ARBA" id="ARBA00004170"/>
    </source>
</evidence>
<evidence type="ECO:0000256" key="22">
    <source>
        <dbReference type="ARBA" id="ARBA00023018"/>
    </source>
</evidence>
<feature type="binding site" evidence="41">
    <location>
        <position position="502"/>
    </location>
    <ligand>
        <name>L-glutamate</name>
        <dbReference type="ChEBI" id="CHEBI:29985"/>
    </ligand>
</feature>
<keyword evidence="13" id="KW-0677">Repeat</keyword>
<feature type="binding site" evidence="41">
    <location>
        <position position="720"/>
    </location>
    <ligand>
        <name>L-glutamate</name>
        <dbReference type="ChEBI" id="CHEBI:29985"/>
    </ligand>
</feature>
<dbReference type="PROSITE" id="PS50081">
    <property type="entry name" value="ZF_DAG_PE_2"/>
    <property type="match status" value="1"/>
</dbReference>
<organism evidence="51 52">
    <name type="scientific">Scophthalmus maximus</name>
    <name type="common">Turbot</name>
    <name type="synonym">Psetta maxima</name>
    <dbReference type="NCBI Taxonomy" id="52904"/>
    <lineage>
        <taxon>Eukaryota</taxon>
        <taxon>Metazoa</taxon>
        <taxon>Chordata</taxon>
        <taxon>Craniata</taxon>
        <taxon>Vertebrata</taxon>
        <taxon>Euteleostomi</taxon>
        <taxon>Actinopterygii</taxon>
        <taxon>Neopterygii</taxon>
        <taxon>Teleostei</taxon>
        <taxon>Neoteleostei</taxon>
        <taxon>Acanthomorphata</taxon>
        <taxon>Carangaria</taxon>
        <taxon>Pleuronectiformes</taxon>
        <taxon>Pleuronectoidei</taxon>
        <taxon>Scophthalmidae</taxon>
        <taxon>Scophthalmus</taxon>
    </lineage>
</organism>
<evidence type="ECO:0000256" key="32">
    <source>
        <dbReference type="ARBA" id="ARBA00034430"/>
    </source>
</evidence>
<dbReference type="Pfam" id="PF01094">
    <property type="entry name" value="ANF_receptor"/>
    <property type="match status" value="1"/>
</dbReference>
<dbReference type="InterPro" id="IPR020454">
    <property type="entry name" value="DAG/PE-bd"/>
</dbReference>
<dbReference type="SUPFAM" id="SSF56112">
    <property type="entry name" value="Protein kinase-like (PK-like)"/>
    <property type="match status" value="1"/>
</dbReference>
<dbReference type="SMART" id="SM00109">
    <property type="entry name" value="C1"/>
    <property type="match status" value="1"/>
</dbReference>
<keyword evidence="21 46" id="KW-1133">Transmembrane helix</keyword>
<dbReference type="SUPFAM" id="SSF57889">
    <property type="entry name" value="Cysteine-rich domain"/>
    <property type="match status" value="1"/>
</dbReference>
<dbReference type="SUPFAM" id="SSF53822">
    <property type="entry name" value="Periplasmic binding protein-like I"/>
    <property type="match status" value="1"/>
</dbReference>
<feature type="compositionally biased region" description="Basic and acidic residues" evidence="45">
    <location>
        <begin position="1517"/>
        <end position="1554"/>
    </location>
</feature>
<dbReference type="InterPro" id="IPR000719">
    <property type="entry name" value="Prot_kinase_dom"/>
</dbReference>
<sequence>MMNFNIAVIHAGATVQAEAAVAGPGGRVLYPGFGRVYGSLGESVVTQWGSANVIWLQVNDSSPKTVLSQLCELLAARPLQGLVYEEERPPRTAWGPLAPMLEFVSAQTGLPIVAVGGGAGLGRMPQESGSIFLQFSSSTALQLEVIFEVLEEYDWTAFSVVSTRHHGYQDFLSVVEGLTDGSFIGWEKKSVVILNVTDDPGGARTRRLLKENEAQVRLLYCSQEEAELVFRAAWAAGQAGASHMWFAVGPALSGLGMENLPRALFAVRPQGWRDEPRRRIARGVSVLTHGAVAMRKDYGTTGGPNFVTNCMTDANQTQRLRGRMRYFSNITLGGRDYSFNGDGYLSNPFLDVISWTPGRGWEDVGWWENGVLRLRYPAWSRYGPFLKPPDDAQHLRVVTLEERPFVIVELADPASGTCIRDSVPCRRPLNASAINEGVAPMKQCCKGFCIDILKRLAKIVGFTYDLYLVTNGKHGKKIDGVWNGMIGEVVYKRADMAIGSLTINEERSEVVDFSVPFVETGISVMVSRSNGTVSPSAFLEPYSPAVWVMMFVMCLTVVAVTVFIFEFFSPVGYNRSLQNGKKAGGSTFTIGKSVWLLWAIVFNNSVPVENPRGTTSKIMVLIWAFFAVIFLASYTANLAAFMIQEEYIDTVSGLSDKKFQHPEEQYPPLKFGTVPNGSTEKNIRSNYPDMHQYMGKYNQRGVEDAIHNLKTGKLDAFIYDAAVLNYMARKDEGCKVMTIGSGKVFATTGYGIALHKNSRWKRPLDLALLQLVGDDEIEMLERLWLSGICHNDKIEVMSSKLDIDNMAGVFYMLLVAMGLSLLVFAWEHLVYWKLRHCMATSSGKLDFLLAISRGMYSCCSFEDETAPGGAKSLPTHHHTAMVTVPSQPHVVSTSMTNPVIVLAQQQQPPQQQQPQPVYKTPLPGSPPTVVHSGTALGPSNTPVAGAPLPCTTFLPRPDRRLAVVDRWRLPKSATATNPMAGRYPITDMGPFAQKVPPNWTSTAGGGGGLDGYKRYYGPIDPEGLGPCMDQQAGSQTPKTMPRGHPQPPPASVAFYSEKGMDHGVGKRVVGGGSGGQGKGAVKSLGTPRLPPKSQAPLPPTPPLPHPSPPLPSSFWRKRRPKKPKEPGGPLYENILPLGQRGAARDEVREGGGRRARPLSPPLSLPVPVPLSPSYTPPSPSASLHYTSSSSSSTTSSTSTSSSASSSRSTSPTYSYSSSRSTRDRTGGIDGEDDDDDEELTEESSLLLGRGRERERSIIRPRSLSHGRLPPPIPPRKPRTSWGDRERERERGGSQLSQLQEWWASWSERERSGAGGDADRQKREKKRRKEKEKEKKKKKKNKKRKKREERERERERERKRRKVKKKKKKALKTKKRRKSIGGKRSEPEEGDVEADREGEVEGEREGEIQDYSSFSAQYRSTFSEKGRDSWEGERERCRREGGDDGNGREEEESGRSRERHPKSSHSHSRHRTPSKRYPNLNKLPASVKFWVNGRGDNSNTPPTSLHPLLPSSKRRRSGGLDREGSGRVGERRPLLMHYEKEKAQTREGLSFHEWDSENDEGDNDEDEEERERLREREERRRRAEFVDDGLYEAQFSLYFSDMRAIVVTAQSTESGVSNTLPQLFNFSQQQPSQRHPSSSVSTTTNSEPDIEHREEEKKAVLQFTVTANSVCSFVVHKRCHEFVTFTCPGSVAAPRPDDLKSRHVFKVQTYSSPTFCDHCGSLLYGLIHQGMKCACCDMNVHRRCETSVPSLCGQDHTEKRGRIHLTVRGEKEDVFVTVREARNLMPMDPNGLSDPYVKLKLIPDPKSHSKQKTKTIRSTLNPVWNESFTFSVRGHQWDRRLSVEVWDWDRTSRNDFMGALSFGVSEIFRRPISGWFKLLAQDEGEYYNIPVPDPDLEEPQPDATTPTLPQALPAPLSESFPAALSPTPVSSCPPVHAPGPGKVRVGIQDFNFLMVLGKGSFGKVLLAEERGSERLFAVKVLKKDVLFQDEDTESAMVERRVLALAARPHFLTSLYCAFQSEDRLYYVMEYVNGGDLMFHIQIVGKFKEAHAAFYAAEVAVGLFFLHSKGIIYRDLKLDNVLLDSEGHIKIADFGMCREGMLEDDTTRTFCGTPDYIAPEIVAYQPYTKAVDWWSYGVLLYEMLAGQPPFDGIDEEELFQSIMEQSVTYPKSLSREAVAICKGLLTKHPAKRLGGGEDAEREIREHPFFRWLDWDRLERLEMQPPFKPRTGGKKGENFDKFFTAAPSVLTPSDPDILAAINQDDFEGFTFLNPDFAPSPLTAV</sequence>
<dbReference type="SMART" id="SM00079">
    <property type="entry name" value="PBPe"/>
    <property type="match status" value="1"/>
</dbReference>
<dbReference type="SUPFAM" id="SSF49562">
    <property type="entry name" value="C2 domain (Calcium/lipid-binding domain, CaLB)"/>
    <property type="match status" value="1"/>
</dbReference>
<dbReference type="InterPro" id="IPR028082">
    <property type="entry name" value="Peripla_BP_I"/>
</dbReference>
<keyword evidence="18" id="KW-0106">Calcium</keyword>
<evidence type="ECO:0000256" key="27">
    <source>
        <dbReference type="ARBA" id="ARBA00023180"/>
    </source>
</evidence>
<keyword evidence="27" id="KW-0325">Glycoprotein</keyword>
<protein>
    <recommendedName>
        <fullName evidence="38">Glutamate receptor ionotropic, NMDA 2C</fullName>
        <ecNumber evidence="4">2.7.11.13</ecNumber>
    </recommendedName>
    <alternativeName>
        <fullName evidence="39">Glutamate [NMDA] receptor subunit epsilon-3</fullName>
    </alternativeName>
    <alternativeName>
        <fullName evidence="40">N-methyl D-aspartate receptor subtype 2C</fullName>
    </alternativeName>
</protein>
<feature type="compositionally biased region" description="Basic and acidic residues" evidence="45">
    <location>
        <begin position="1569"/>
        <end position="1580"/>
    </location>
</feature>
<keyword evidence="24 46" id="KW-0472">Membrane</keyword>
<comment type="cofactor">
    <cofactor evidence="1">
        <name>Ca(2+)</name>
        <dbReference type="ChEBI" id="CHEBI:29108"/>
    </cofactor>
</comment>
<keyword evidence="9" id="KW-0808">Transferase</keyword>
<evidence type="ECO:0000256" key="15">
    <source>
        <dbReference type="ARBA" id="ARBA00022771"/>
    </source>
</evidence>
<dbReference type="Gene3D" id="1.10.510.10">
    <property type="entry name" value="Transferase(Phosphotransferase) domain 1"/>
    <property type="match status" value="1"/>
</dbReference>
<dbReference type="EC" id="2.7.11.13" evidence="4"/>
<keyword evidence="11" id="KW-0479">Metal-binding</keyword>
<evidence type="ECO:0000256" key="16">
    <source>
        <dbReference type="ARBA" id="ARBA00022777"/>
    </source>
</evidence>
<dbReference type="CDD" id="cd05587">
    <property type="entry name" value="STKc_cPKC"/>
    <property type="match status" value="1"/>
</dbReference>
<evidence type="ECO:0000256" key="3">
    <source>
        <dbReference type="ARBA" id="ARBA00005490"/>
    </source>
</evidence>
<evidence type="ECO:0000256" key="19">
    <source>
        <dbReference type="ARBA" id="ARBA00022840"/>
    </source>
</evidence>
<keyword evidence="7" id="KW-0723">Serine/threonine-protein kinase</keyword>
<feature type="binding site" evidence="41">
    <location>
        <position position="679"/>
    </location>
    <ligand>
        <name>L-glutamate</name>
        <dbReference type="ChEBI" id="CHEBI:29985"/>
    </ligand>
</feature>
<feature type="site" description="Crucial to convey clamshell closure to channel opening" evidence="42">
    <location>
        <position position="651"/>
    </location>
</feature>
<dbReference type="Pfam" id="PF00060">
    <property type="entry name" value="Lig_chan"/>
    <property type="match status" value="1"/>
</dbReference>
<dbReference type="GO" id="GO:0017146">
    <property type="term" value="C:NMDA selective glutamate receptor complex"/>
    <property type="evidence" value="ECO:0007669"/>
    <property type="project" value="UniProtKB-ARBA"/>
</dbReference>
<feature type="compositionally biased region" description="Basic and acidic residues" evidence="45">
    <location>
        <begin position="1281"/>
        <end position="1291"/>
    </location>
</feature>
<dbReference type="InterPro" id="IPR000961">
    <property type="entry name" value="AGC-kinase_C"/>
</dbReference>
<evidence type="ECO:0000313" key="52">
    <source>
        <dbReference type="Proteomes" id="UP000438429"/>
    </source>
</evidence>
<comment type="catalytic activity">
    <reaction evidence="36">
        <text>L-seryl-[protein] + ATP = O-phospho-L-seryl-[protein] + ADP + H(+)</text>
        <dbReference type="Rhea" id="RHEA:17989"/>
        <dbReference type="Rhea" id="RHEA-COMP:9863"/>
        <dbReference type="Rhea" id="RHEA-COMP:11604"/>
        <dbReference type="ChEBI" id="CHEBI:15378"/>
        <dbReference type="ChEBI" id="CHEBI:29999"/>
        <dbReference type="ChEBI" id="CHEBI:30616"/>
        <dbReference type="ChEBI" id="CHEBI:83421"/>
        <dbReference type="ChEBI" id="CHEBI:456216"/>
        <dbReference type="EC" id="2.7.11.13"/>
    </reaction>
</comment>
<evidence type="ECO:0000256" key="35">
    <source>
        <dbReference type="ARBA" id="ARBA00047272"/>
    </source>
</evidence>
<feature type="compositionally biased region" description="Low complexity" evidence="45">
    <location>
        <begin position="1626"/>
        <end position="1640"/>
    </location>
</feature>
<keyword evidence="17" id="KW-0862">Zinc</keyword>
<dbReference type="GO" id="GO:0043226">
    <property type="term" value="C:organelle"/>
    <property type="evidence" value="ECO:0007669"/>
    <property type="project" value="UniProtKB-ARBA"/>
</dbReference>
<evidence type="ECO:0000256" key="10">
    <source>
        <dbReference type="ARBA" id="ARBA00022692"/>
    </source>
</evidence>
<evidence type="ECO:0000256" key="34">
    <source>
        <dbReference type="ARBA" id="ARBA00036634"/>
    </source>
</evidence>
<dbReference type="InterPro" id="IPR001320">
    <property type="entry name" value="Iontro_rcpt_C"/>
</dbReference>
<proteinExistence type="inferred from homology"/>
<gene>
    <name evidence="51" type="ORF">F2P81_002013</name>
</gene>
<dbReference type="InterPro" id="IPR035892">
    <property type="entry name" value="C2_domain_sf"/>
</dbReference>
<evidence type="ECO:0000259" key="47">
    <source>
        <dbReference type="PROSITE" id="PS50004"/>
    </source>
</evidence>
<comment type="caution">
    <text evidence="51">The sequence shown here is derived from an EMBL/GenBank/DDBJ whole genome shotgun (WGS) entry which is preliminary data.</text>
</comment>
<keyword evidence="23" id="KW-0406">Ion transport</keyword>
<evidence type="ECO:0000256" key="33">
    <source>
        <dbReference type="ARBA" id="ARBA00036239"/>
    </source>
</evidence>
<feature type="binding site" evidence="41">
    <location>
        <position position="507"/>
    </location>
    <ligand>
        <name>L-glutamate</name>
        <dbReference type="ChEBI" id="CHEBI:29985"/>
    </ligand>
</feature>
<dbReference type="InterPro" id="IPR011009">
    <property type="entry name" value="Kinase-like_dom_sf"/>
</dbReference>
<dbReference type="InterPro" id="IPR001828">
    <property type="entry name" value="ANF_lig-bd_rcpt"/>
</dbReference>
<dbReference type="GO" id="GO:0098655">
    <property type="term" value="P:monoatomic cation transmembrane transport"/>
    <property type="evidence" value="ECO:0007669"/>
    <property type="project" value="UniProtKB-ARBA"/>
</dbReference>
<name>A0A6A4TQH6_SCOMX</name>
<feature type="region of interest" description="Disordered" evidence="45">
    <location>
        <begin position="1626"/>
        <end position="1652"/>
    </location>
</feature>
<dbReference type="PANTHER" id="PTHR24351">
    <property type="entry name" value="RIBOSOMAL PROTEIN S6 KINASE"/>
    <property type="match status" value="1"/>
</dbReference>
<keyword evidence="29" id="KW-1071">Ligand-gated ion channel</keyword>
<dbReference type="InterPro" id="IPR001508">
    <property type="entry name" value="Iono_Glu_rcpt_met"/>
</dbReference>
<dbReference type="Gene3D" id="3.40.50.2300">
    <property type="match status" value="2"/>
</dbReference>
<evidence type="ECO:0000256" key="14">
    <source>
        <dbReference type="ARBA" id="ARBA00022741"/>
    </source>
</evidence>
<dbReference type="PROSITE" id="PS00479">
    <property type="entry name" value="ZF_DAG_PE_1"/>
    <property type="match status" value="1"/>
</dbReference>
<dbReference type="CDD" id="cd20836">
    <property type="entry name" value="C1_cPKC_rpt2"/>
    <property type="match status" value="1"/>
</dbReference>
<dbReference type="Pfam" id="PF00168">
    <property type="entry name" value="C2"/>
    <property type="match status" value="1"/>
</dbReference>
<feature type="compositionally biased region" description="Basic residues" evidence="45">
    <location>
        <begin position="1356"/>
        <end position="1380"/>
    </location>
</feature>
<feature type="transmembrane region" description="Helical" evidence="46">
    <location>
        <begin position="618"/>
        <end position="643"/>
    </location>
</feature>
<feature type="compositionally biased region" description="Low complexity" evidence="45">
    <location>
        <begin position="1497"/>
        <end position="1510"/>
    </location>
</feature>
<dbReference type="Gene3D" id="2.60.40.150">
    <property type="entry name" value="C2 domain"/>
    <property type="match status" value="1"/>
</dbReference>
<dbReference type="GO" id="GO:0005524">
    <property type="term" value="F:ATP binding"/>
    <property type="evidence" value="ECO:0007669"/>
    <property type="project" value="UniProtKB-UniRule"/>
</dbReference>
<keyword evidence="28" id="KW-0628">Postsynaptic cell membrane</keyword>
<dbReference type="Pfam" id="PF00130">
    <property type="entry name" value="C1_1"/>
    <property type="match status" value="1"/>
</dbReference>
<comment type="catalytic activity">
    <reaction evidence="33">
        <text>Na(+)(in) = Na(+)(out)</text>
        <dbReference type="Rhea" id="RHEA:34963"/>
        <dbReference type="ChEBI" id="CHEBI:29101"/>
    </reaction>
</comment>
<comment type="similarity">
    <text evidence="37">Belongs to the glutamate-gated ion channel (TC 1.A.10.1) family. NR2C/GRIN2C subfamily.</text>
</comment>
<dbReference type="SMART" id="SM00239">
    <property type="entry name" value="C2"/>
    <property type="match status" value="1"/>
</dbReference>
<feature type="compositionally biased region" description="Polar residues" evidence="45">
    <location>
        <begin position="1409"/>
        <end position="1420"/>
    </location>
</feature>
<feature type="compositionally biased region" description="Pro residues" evidence="45">
    <location>
        <begin position="1158"/>
        <end position="1179"/>
    </location>
</feature>
<evidence type="ECO:0000256" key="40">
    <source>
        <dbReference type="ARBA" id="ARBA00076069"/>
    </source>
</evidence>
<feature type="domain" description="C2" evidence="47">
    <location>
        <begin position="1758"/>
        <end position="1875"/>
    </location>
</feature>
<evidence type="ECO:0000256" key="4">
    <source>
        <dbReference type="ARBA" id="ARBA00012429"/>
    </source>
</evidence>
<feature type="compositionally biased region" description="Low complexity" evidence="45">
    <location>
        <begin position="1180"/>
        <end position="1219"/>
    </location>
</feature>
<evidence type="ECO:0000256" key="17">
    <source>
        <dbReference type="ARBA" id="ARBA00022833"/>
    </source>
</evidence>
<evidence type="ECO:0000256" key="45">
    <source>
        <dbReference type="SAM" id="MobiDB-lite"/>
    </source>
</evidence>
<accession>A0A6A4TQH6</accession>
<dbReference type="FunFam" id="3.30.200.20:FF:000080">
    <property type="entry name" value="Protein kinase C"/>
    <property type="match status" value="1"/>
</dbReference>
<feature type="transmembrane region" description="Helical" evidence="46">
    <location>
        <begin position="809"/>
        <end position="832"/>
    </location>
</feature>
<dbReference type="InterPro" id="IPR002219">
    <property type="entry name" value="PKC_DAG/PE"/>
</dbReference>
<feature type="site" description="Interaction with the cone snail toxin Con-ikot-ikot" evidence="42">
    <location>
        <position position="684"/>
    </location>
</feature>
<feature type="compositionally biased region" description="Gly residues" evidence="45">
    <location>
        <begin position="1068"/>
        <end position="1078"/>
    </location>
</feature>
<feature type="compositionally biased region" description="Low complexity" evidence="45">
    <location>
        <begin position="1900"/>
        <end position="1911"/>
    </location>
</feature>